<dbReference type="Proteomes" id="UP001469365">
    <property type="component" value="Unassembled WGS sequence"/>
</dbReference>
<evidence type="ECO:0000313" key="3">
    <source>
        <dbReference type="Proteomes" id="UP001469365"/>
    </source>
</evidence>
<name>A0ABU9DX05_9BACL</name>
<reference evidence="2 3" key="1">
    <citation type="submission" date="2024-04" db="EMBL/GenBank/DDBJ databases">
        <title>draft genome sequnece of Paenibacillus filicis.</title>
        <authorList>
            <person name="Kim D.-U."/>
        </authorList>
    </citation>
    <scope>NUCLEOTIDE SEQUENCE [LARGE SCALE GENOMIC DNA]</scope>
    <source>
        <strain evidence="2 3">KACC14197</strain>
    </source>
</reference>
<evidence type="ECO:0000313" key="2">
    <source>
        <dbReference type="EMBL" id="MEK8132657.1"/>
    </source>
</evidence>
<gene>
    <name evidence="2" type="ORF">WMW72_32730</name>
</gene>
<protein>
    <submittedName>
        <fullName evidence="2">S-Ena type endospore appendage</fullName>
    </submittedName>
</protein>
<proteinExistence type="predicted"/>
<dbReference type="RefSeq" id="WP_341419795.1">
    <property type="nucleotide sequence ID" value="NZ_JBBPCC010000033.1"/>
</dbReference>
<organism evidence="2 3">
    <name type="scientific">Paenibacillus filicis</name>
    <dbReference type="NCBI Taxonomy" id="669464"/>
    <lineage>
        <taxon>Bacteria</taxon>
        <taxon>Bacillati</taxon>
        <taxon>Bacillota</taxon>
        <taxon>Bacilli</taxon>
        <taxon>Bacillales</taxon>
        <taxon>Paenibacillaceae</taxon>
        <taxon>Paenibacillus</taxon>
    </lineage>
</organism>
<accession>A0ABU9DX05</accession>
<feature type="domain" description="Endospore appendages core" evidence="1">
    <location>
        <begin position="18"/>
        <end position="136"/>
    </location>
</feature>
<dbReference type="InterPro" id="IPR025055">
    <property type="entry name" value="Ena_core"/>
</dbReference>
<comment type="caution">
    <text evidence="2">The sequence shown here is derived from an EMBL/GenBank/DDBJ whole genome shotgun (WGS) entry which is preliminary data.</text>
</comment>
<dbReference type="EMBL" id="JBBPCC010000033">
    <property type="protein sequence ID" value="MEK8132657.1"/>
    <property type="molecule type" value="Genomic_DNA"/>
</dbReference>
<sequence>MSCRGGFGRGPSVAESNFSCCNQVTFVQDQVCFSINITPVATEITQDLYTLNVNPTSTYVSGTLTIGTAPAGRTITVNFLLGGPGGTIVYTDTITTGTALAFTRTGFDTIQLVVAAGVAVTPNITGELCVTPRYPVSA</sequence>
<keyword evidence="3" id="KW-1185">Reference proteome</keyword>
<evidence type="ECO:0000259" key="1">
    <source>
        <dbReference type="Pfam" id="PF13157"/>
    </source>
</evidence>
<dbReference type="Pfam" id="PF13157">
    <property type="entry name" value="Enas"/>
    <property type="match status" value="1"/>
</dbReference>